<dbReference type="EMBL" id="QFFJ01000001">
    <property type="protein sequence ID" value="RBL92907.1"/>
    <property type="molecule type" value="Genomic_DNA"/>
</dbReference>
<comment type="caution">
    <text evidence="1">The sequence shown here is derived from an EMBL/GenBank/DDBJ whole genome shotgun (WGS) entry which is preliminary data.</text>
</comment>
<proteinExistence type="predicted"/>
<reference evidence="1 2" key="1">
    <citation type="submission" date="2018-05" db="EMBL/GenBank/DDBJ databases">
        <title>Chitinophaga sp. K3CV102501T nov., isolated from isolated from a monsoon evergreen broad-leaved forest soil.</title>
        <authorList>
            <person name="Lv Y."/>
        </authorList>
    </citation>
    <scope>NUCLEOTIDE SEQUENCE [LARGE SCALE GENOMIC DNA]</scope>
    <source>
        <strain evidence="1 2">GDMCC 1.1325</strain>
    </source>
</reference>
<dbReference type="Proteomes" id="UP000253410">
    <property type="component" value="Unassembled WGS sequence"/>
</dbReference>
<accession>A0A365Y2T4</accession>
<keyword evidence="2" id="KW-1185">Reference proteome</keyword>
<evidence type="ECO:0000313" key="1">
    <source>
        <dbReference type="EMBL" id="RBL92907.1"/>
    </source>
</evidence>
<sequence length="61" mass="6531">MNCKEEMKLARIVNMCANNLIASGSLSVNGEDTIIQTWKANKGFMVVRSSIIGDGSPIGCI</sequence>
<name>A0A365Y2T4_9BACT</name>
<evidence type="ECO:0000313" key="2">
    <source>
        <dbReference type="Proteomes" id="UP000253410"/>
    </source>
</evidence>
<protein>
    <submittedName>
        <fullName evidence="1">Uncharacterized protein</fullName>
    </submittedName>
</protein>
<dbReference type="AlphaFoldDB" id="A0A365Y2T4"/>
<gene>
    <name evidence="1" type="ORF">DF182_10110</name>
</gene>
<organism evidence="1 2">
    <name type="scientific">Chitinophaga flava</name>
    <dbReference type="NCBI Taxonomy" id="2259036"/>
    <lineage>
        <taxon>Bacteria</taxon>
        <taxon>Pseudomonadati</taxon>
        <taxon>Bacteroidota</taxon>
        <taxon>Chitinophagia</taxon>
        <taxon>Chitinophagales</taxon>
        <taxon>Chitinophagaceae</taxon>
        <taxon>Chitinophaga</taxon>
    </lineage>
</organism>